<feature type="compositionally biased region" description="Basic residues" evidence="5">
    <location>
        <begin position="626"/>
        <end position="635"/>
    </location>
</feature>
<dbReference type="Gene3D" id="3.30.465.10">
    <property type="match status" value="1"/>
</dbReference>
<dbReference type="InterPro" id="IPR004113">
    <property type="entry name" value="FAD-bd_oxidored_4_C"/>
</dbReference>
<dbReference type="HOGENOM" id="CLU_024402_0_1_11"/>
<evidence type="ECO:0000256" key="2">
    <source>
        <dbReference type="ARBA" id="ARBA00022630"/>
    </source>
</evidence>
<evidence type="ECO:0000313" key="8">
    <source>
        <dbReference type="Proteomes" id="UP000002785"/>
    </source>
</evidence>
<evidence type="ECO:0000256" key="3">
    <source>
        <dbReference type="ARBA" id="ARBA00022827"/>
    </source>
</evidence>
<dbReference type="InterPro" id="IPR016170">
    <property type="entry name" value="Cytok_DH_C_sf"/>
</dbReference>
<comment type="cofactor">
    <cofactor evidence="1">
        <name>FAD</name>
        <dbReference type="ChEBI" id="CHEBI:57692"/>
    </cofactor>
</comment>
<dbReference type="GO" id="GO:1903457">
    <property type="term" value="P:lactate catabolic process"/>
    <property type="evidence" value="ECO:0007669"/>
    <property type="project" value="TreeGrafter"/>
</dbReference>
<feature type="region of interest" description="Disordered" evidence="5">
    <location>
        <begin position="611"/>
        <end position="635"/>
    </location>
</feature>
<evidence type="ECO:0000313" key="7">
    <source>
        <dbReference type="EMBL" id="EDY60696.2"/>
    </source>
</evidence>
<dbReference type="InterPro" id="IPR016169">
    <property type="entry name" value="FAD-bd_PCMH_sub2"/>
</dbReference>
<dbReference type="Gene3D" id="1.10.45.10">
    <property type="entry name" value="Vanillyl-alcohol Oxidase, Chain A, domain 4"/>
    <property type="match status" value="1"/>
</dbReference>
<dbReference type="AlphaFoldDB" id="B5I6J1"/>
<dbReference type="PROSITE" id="PS51387">
    <property type="entry name" value="FAD_PCMH"/>
    <property type="match status" value="1"/>
</dbReference>
<dbReference type="InterPro" id="IPR006094">
    <property type="entry name" value="Oxid_FAD_bind_N"/>
</dbReference>
<dbReference type="GO" id="GO:0008720">
    <property type="term" value="F:D-lactate dehydrogenase (NAD+) activity"/>
    <property type="evidence" value="ECO:0007669"/>
    <property type="project" value="TreeGrafter"/>
</dbReference>
<evidence type="ECO:0000256" key="4">
    <source>
        <dbReference type="ARBA" id="ARBA00023002"/>
    </source>
</evidence>
<organism evidence="7 8">
    <name type="scientific">Streptomyces sviceus (strain ATCC 29083 / DSM 924 / JCM 4929 / NBRC 13980 / NCIMB 11184 / NRRL 5439 / UC 5370)</name>
    <dbReference type="NCBI Taxonomy" id="463191"/>
    <lineage>
        <taxon>Bacteria</taxon>
        <taxon>Bacillati</taxon>
        <taxon>Actinomycetota</taxon>
        <taxon>Actinomycetes</taxon>
        <taxon>Kitasatosporales</taxon>
        <taxon>Streptomycetaceae</taxon>
        <taxon>Streptomyces</taxon>
    </lineage>
</organism>
<dbReference type="SUPFAM" id="SSF56176">
    <property type="entry name" value="FAD-binding/transporter-associated domain-like"/>
    <property type="match status" value="1"/>
</dbReference>
<proteinExistence type="predicted"/>
<dbReference type="SUPFAM" id="SSF55103">
    <property type="entry name" value="FAD-linked oxidases, C-terminal domain"/>
    <property type="match status" value="1"/>
</dbReference>
<evidence type="ECO:0000256" key="1">
    <source>
        <dbReference type="ARBA" id="ARBA00001974"/>
    </source>
</evidence>
<dbReference type="Pfam" id="PF02913">
    <property type="entry name" value="FAD-oxidase_C"/>
    <property type="match status" value="1"/>
</dbReference>
<dbReference type="EMBL" id="CM000951">
    <property type="protein sequence ID" value="EDY60696.2"/>
    <property type="molecule type" value="Genomic_DNA"/>
</dbReference>
<evidence type="ECO:0000256" key="5">
    <source>
        <dbReference type="SAM" id="MobiDB-lite"/>
    </source>
</evidence>
<feature type="region of interest" description="Disordered" evidence="5">
    <location>
        <begin position="542"/>
        <end position="595"/>
    </location>
</feature>
<keyword evidence="4" id="KW-0560">Oxidoreductase</keyword>
<dbReference type="InterPro" id="IPR016167">
    <property type="entry name" value="FAD-bd_PCMH_sub1"/>
</dbReference>
<evidence type="ECO:0000259" key="6">
    <source>
        <dbReference type="PROSITE" id="PS51387"/>
    </source>
</evidence>
<dbReference type="InterPro" id="IPR036318">
    <property type="entry name" value="FAD-bd_PCMH-like_sf"/>
</dbReference>
<dbReference type="InterPro" id="IPR016166">
    <property type="entry name" value="FAD-bd_PCMH"/>
</dbReference>
<dbReference type="GO" id="GO:0004458">
    <property type="term" value="F:D-lactate dehydrogenase (cytochrome) activity"/>
    <property type="evidence" value="ECO:0007669"/>
    <property type="project" value="TreeGrafter"/>
</dbReference>
<dbReference type="RefSeq" id="WP_007379941.1">
    <property type="nucleotide sequence ID" value="NZ_CM000951.1"/>
</dbReference>
<keyword evidence="2" id="KW-0285">Flavoprotein</keyword>
<keyword evidence="8" id="KW-1185">Reference proteome</keyword>
<dbReference type="eggNOG" id="COG0277">
    <property type="taxonomic scope" value="Bacteria"/>
</dbReference>
<dbReference type="Gene3D" id="3.30.43.10">
    <property type="entry name" value="Uridine Diphospho-n-acetylenolpyruvylglucosamine Reductase, domain 2"/>
    <property type="match status" value="1"/>
</dbReference>
<gene>
    <name evidence="7" type="ORF">SSEG_07372</name>
</gene>
<name>B5I6J1_STRX2</name>
<sequence length="635" mass="69603">MPFQPPSNTAVRPLPDAAAEAFVEALGTDAVLTAPGTVDDFRDPFSHPGWSDHTAAAVVMPATVEEVQAVVRIAGEHRVPLWTFSQGRNNAYGGPAPRVPGSVQVSLRRMNRVLEVNEELAYVVVEPGVRFFDLYDHLRAGGHKVWSSAPDLGWGSVIGNALDHGIGYTVDGDHAARLCGLEVVLPDGSLLRTGMGAMSGNRAWHAYPRGFGPTADGLFKQSGLSIVTRAGVWLMPEPECYLSGGVQVPRKEDLPVLIDALRPLLLDRTLQNHPAIGHPLFIASVMDGAPTRAEVYDGPGPVPEEAVLRLARQMGLGRWNMRFALYGTEGIVDARLARIRKALSVIPGVHVVGEKFAGHAVHDTARDQNAQVQAGIPSLDLMRALSWYSGEGGGHLDFSTVSPLRGQDVVRVHALLDDQLSGSGLDYDPAMILGQRHITNVAQLYFNPCDEKQTGDAYRLYPELVRALAGAGYGVYRTHVDFMDAVADTFDFGDHALRRFNERLKDALDPHGILSLGKQGIWVRTAPPARRFAQPLTRFRPRAASLPSPLPQPTTMSNGAHCEDQRPSPAQIYEHPRAHRRRLRPSPGPAGHRLRLHRHRRRRGLLREAVQGLQVRPRQRQDGHRAGHQARCHRL</sequence>
<protein>
    <recommendedName>
        <fullName evidence="6">FAD-binding PCMH-type domain-containing protein</fullName>
    </recommendedName>
</protein>
<dbReference type="Gene3D" id="3.40.462.10">
    <property type="entry name" value="FAD-linked oxidases, C-terminal domain"/>
    <property type="match status" value="1"/>
</dbReference>
<dbReference type="PANTHER" id="PTHR11748">
    <property type="entry name" value="D-LACTATE DEHYDROGENASE"/>
    <property type="match status" value="1"/>
</dbReference>
<dbReference type="InterPro" id="IPR016164">
    <property type="entry name" value="FAD-linked_Oxase-like_C"/>
</dbReference>
<feature type="domain" description="FAD-binding PCMH-type" evidence="6">
    <location>
        <begin position="51"/>
        <end position="237"/>
    </location>
</feature>
<dbReference type="Pfam" id="PF01565">
    <property type="entry name" value="FAD_binding_4"/>
    <property type="match status" value="1"/>
</dbReference>
<dbReference type="InterPro" id="IPR016171">
    <property type="entry name" value="Vanillyl_alc_oxidase_C-sub2"/>
</dbReference>
<accession>B5I6J1</accession>
<dbReference type="Proteomes" id="UP000002785">
    <property type="component" value="Chromosome"/>
</dbReference>
<dbReference type="PANTHER" id="PTHR11748:SF114">
    <property type="entry name" value="ARYL-ALCOHOL OXIDASE VANILLYL-ALCOHOL OXIDASE (AFU_ORTHOLOGUE AFUA_3G09500)-RELATED"/>
    <property type="match status" value="1"/>
</dbReference>
<keyword evidence="3" id="KW-0274">FAD</keyword>
<dbReference type="GO" id="GO:0071949">
    <property type="term" value="F:FAD binding"/>
    <property type="evidence" value="ECO:0007669"/>
    <property type="project" value="InterPro"/>
</dbReference>
<reference evidence="7" key="1">
    <citation type="submission" date="2009-10" db="EMBL/GenBank/DDBJ databases">
        <title>The genome sequence of Streptomyces sviceus strain ATCC 29083.</title>
        <authorList>
            <consortium name="The Broad Institute Genome Sequencing Platform"/>
            <consortium name="Broad Institute Microbial Sequencing Center"/>
            <person name="Fischbach M."/>
            <person name="Godfrey P."/>
            <person name="Ward D."/>
            <person name="Young S."/>
            <person name="Zeng Q."/>
            <person name="Koehrsen M."/>
            <person name="Alvarado L."/>
            <person name="Berlin A.M."/>
            <person name="Bochicchio J."/>
            <person name="Borenstein D."/>
            <person name="Chapman S.B."/>
            <person name="Chen Z."/>
            <person name="Engels R."/>
            <person name="Freedman E."/>
            <person name="Gellesch M."/>
            <person name="Goldberg J."/>
            <person name="Griggs A."/>
            <person name="Gujja S."/>
            <person name="Heilman E.R."/>
            <person name="Heiman D.I."/>
            <person name="Hepburn T.A."/>
            <person name="Howarth C."/>
            <person name="Jen D."/>
            <person name="Larson L."/>
            <person name="Lewis B."/>
            <person name="Mehta T."/>
            <person name="Park D."/>
            <person name="Pearson M."/>
            <person name="Richards J."/>
            <person name="Roberts A."/>
            <person name="Saif S."/>
            <person name="Shea T.D."/>
            <person name="Shenoy N."/>
            <person name="Sisk P."/>
            <person name="Stolte C."/>
            <person name="Sykes S.N."/>
            <person name="Thomson T."/>
            <person name="Walk T."/>
            <person name="White J."/>
            <person name="Yandava C."/>
            <person name="Straight P."/>
            <person name="Clardy J."/>
            <person name="Hung D."/>
            <person name="Kolter R."/>
            <person name="Mekalanos J."/>
            <person name="Walker S."/>
            <person name="Walsh C.T."/>
            <person name="Wieland-Brown L.C."/>
            <person name="Haas B."/>
            <person name="Nusbaum C."/>
            <person name="Birren B."/>
        </authorList>
    </citation>
    <scope>NUCLEOTIDE SEQUENCE [LARGE SCALE GENOMIC DNA]</scope>
    <source>
        <strain evidence="7">ATCC 29083</strain>
    </source>
</reference>